<dbReference type="Pfam" id="PF00063">
    <property type="entry name" value="Myosin_head"/>
    <property type="match status" value="1"/>
</dbReference>
<dbReference type="InterPro" id="IPR004009">
    <property type="entry name" value="SH3_Myosin"/>
</dbReference>
<organism evidence="12 13">
    <name type="scientific">Eptatretus burgeri</name>
    <name type="common">Inshore hagfish</name>
    <dbReference type="NCBI Taxonomy" id="7764"/>
    <lineage>
        <taxon>Eukaryota</taxon>
        <taxon>Metazoa</taxon>
        <taxon>Chordata</taxon>
        <taxon>Craniata</taxon>
        <taxon>Vertebrata</taxon>
        <taxon>Cyclostomata</taxon>
        <taxon>Myxini</taxon>
        <taxon>Myxiniformes</taxon>
        <taxon>Myxinidae</taxon>
        <taxon>Eptatretinae</taxon>
        <taxon>Eptatretus</taxon>
    </lineage>
</organism>
<evidence type="ECO:0000256" key="8">
    <source>
        <dbReference type="ARBA" id="ARBA00023203"/>
    </source>
</evidence>
<name>A0A8C4NIZ1_EPTBU</name>
<dbReference type="GO" id="GO:0051015">
    <property type="term" value="F:actin filament binding"/>
    <property type="evidence" value="ECO:0007669"/>
    <property type="project" value="InterPro"/>
</dbReference>
<feature type="domain" description="Myosin N-terminal SH3-like" evidence="11">
    <location>
        <begin position="29"/>
        <end position="78"/>
    </location>
</feature>
<keyword evidence="3" id="KW-0067">ATP-binding</keyword>
<dbReference type="PROSITE" id="PS51456">
    <property type="entry name" value="MYOSIN_MOTOR"/>
    <property type="match status" value="1"/>
</dbReference>
<evidence type="ECO:0000256" key="5">
    <source>
        <dbReference type="ARBA" id="ARBA00023054"/>
    </source>
</evidence>
<dbReference type="Proteomes" id="UP000694388">
    <property type="component" value="Unplaced"/>
</dbReference>
<accession>A0A8C4NIZ1</accession>
<dbReference type="GO" id="GO:0005516">
    <property type="term" value="F:calmodulin binding"/>
    <property type="evidence" value="ECO:0007669"/>
    <property type="project" value="UniProtKB-KW"/>
</dbReference>
<dbReference type="InterPro" id="IPR051567">
    <property type="entry name" value="Unconventional_Myosin_ATPase"/>
</dbReference>
<dbReference type="SUPFAM" id="SSF52540">
    <property type="entry name" value="P-loop containing nucleoside triphosphate hydrolases"/>
    <property type="match status" value="1"/>
</dbReference>
<dbReference type="OMA" id="ILITAEC"/>
<keyword evidence="7" id="KW-0505">Motor protein</keyword>
<comment type="caution">
    <text evidence="9">Lacks conserved residue(s) required for the propagation of feature annotation.</text>
</comment>
<dbReference type="InterPro" id="IPR027417">
    <property type="entry name" value="P-loop_NTPase"/>
</dbReference>
<keyword evidence="2" id="KW-0547">Nucleotide-binding</keyword>
<evidence type="ECO:0000256" key="6">
    <source>
        <dbReference type="ARBA" id="ARBA00023123"/>
    </source>
</evidence>
<dbReference type="InterPro" id="IPR036961">
    <property type="entry name" value="Kinesin_motor_dom_sf"/>
</dbReference>
<keyword evidence="5" id="KW-0175">Coiled coil</keyword>
<dbReference type="InterPro" id="IPR008989">
    <property type="entry name" value="Myosin_S1_N"/>
</dbReference>
<evidence type="ECO:0000256" key="9">
    <source>
        <dbReference type="PROSITE-ProRule" id="PRU00782"/>
    </source>
</evidence>
<evidence type="ECO:0000313" key="13">
    <source>
        <dbReference type="Proteomes" id="UP000694388"/>
    </source>
</evidence>
<dbReference type="Gene3D" id="2.30.30.360">
    <property type="entry name" value="Myosin S1 fragment, N-terminal"/>
    <property type="match status" value="1"/>
</dbReference>
<dbReference type="GO" id="GO:0005524">
    <property type="term" value="F:ATP binding"/>
    <property type="evidence" value="ECO:0007669"/>
    <property type="project" value="UniProtKB-KW"/>
</dbReference>
<dbReference type="PANTHER" id="PTHR22692:SF26">
    <property type="entry name" value="SH3 DOMAIN-CONTAINING PROTEIN"/>
    <property type="match status" value="1"/>
</dbReference>
<proteinExistence type="inferred from homology"/>
<keyword evidence="8 9" id="KW-0009">Actin-binding</keyword>
<evidence type="ECO:0000256" key="7">
    <source>
        <dbReference type="ARBA" id="ARBA00023175"/>
    </source>
</evidence>
<comment type="similarity">
    <text evidence="1 9">Belongs to the TRAFAC class myosin-kinesin ATPase superfamily. Myosin family.</text>
</comment>
<dbReference type="GO" id="GO:0003774">
    <property type="term" value="F:cytoskeletal motor activity"/>
    <property type="evidence" value="ECO:0007669"/>
    <property type="project" value="InterPro"/>
</dbReference>
<evidence type="ECO:0000256" key="3">
    <source>
        <dbReference type="ARBA" id="ARBA00022840"/>
    </source>
</evidence>
<protein>
    <submittedName>
        <fullName evidence="12">Uncharacterized protein</fullName>
    </submittedName>
</protein>
<evidence type="ECO:0000259" key="10">
    <source>
        <dbReference type="PROSITE" id="PS51456"/>
    </source>
</evidence>
<feature type="domain" description="Myosin motor" evidence="10">
    <location>
        <begin position="82"/>
        <end position="184"/>
    </location>
</feature>
<reference evidence="12" key="1">
    <citation type="submission" date="2025-08" db="UniProtKB">
        <authorList>
            <consortium name="Ensembl"/>
        </authorList>
    </citation>
    <scope>IDENTIFICATION</scope>
</reference>
<dbReference type="Pfam" id="PF02736">
    <property type="entry name" value="Myosin_N"/>
    <property type="match status" value="1"/>
</dbReference>
<dbReference type="GO" id="GO:0016459">
    <property type="term" value="C:myosin complex"/>
    <property type="evidence" value="ECO:0007669"/>
    <property type="project" value="UniProtKB-KW"/>
</dbReference>
<dbReference type="Gene3D" id="3.40.850.10">
    <property type="entry name" value="Kinesin motor domain"/>
    <property type="match status" value="1"/>
</dbReference>
<evidence type="ECO:0000256" key="4">
    <source>
        <dbReference type="ARBA" id="ARBA00022860"/>
    </source>
</evidence>
<keyword evidence="6 9" id="KW-0518">Myosin</keyword>
<dbReference type="FunFam" id="2.30.30.360:FF:000001">
    <property type="entry name" value="Myosin heavy chain"/>
    <property type="match status" value="1"/>
</dbReference>
<dbReference type="GeneTree" id="ENSGT00940000161336"/>
<dbReference type="PROSITE" id="PS51844">
    <property type="entry name" value="SH3_LIKE"/>
    <property type="match status" value="1"/>
</dbReference>
<evidence type="ECO:0000256" key="2">
    <source>
        <dbReference type="ARBA" id="ARBA00022741"/>
    </source>
</evidence>
<evidence type="ECO:0000313" key="12">
    <source>
        <dbReference type="Ensembl" id="ENSEBUP00000007379.1"/>
    </source>
</evidence>
<dbReference type="Ensembl" id="ENSEBUT00000007860.1">
    <property type="protein sequence ID" value="ENSEBUP00000007379.1"/>
    <property type="gene ID" value="ENSEBUG00000004823.1"/>
</dbReference>
<dbReference type="InterPro" id="IPR001609">
    <property type="entry name" value="Myosin_head_motor_dom-like"/>
</dbReference>
<dbReference type="FunFam" id="3.40.850.10:FF:000101">
    <property type="entry name" value="Slow myosin heavy chain 2"/>
    <property type="match status" value="1"/>
</dbReference>
<dbReference type="AlphaFoldDB" id="A0A8C4NIZ1"/>
<evidence type="ECO:0000259" key="11">
    <source>
        <dbReference type="PROSITE" id="PS51844"/>
    </source>
</evidence>
<keyword evidence="13" id="KW-1185">Reference proteome</keyword>
<evidence type="ECO:0000256" key="1">
    <source>
        <dbReference type="ARBA" id="ARBA00008314"/>
    </source>
</evidence>
<reference evidence="12" key="2">
    <citation type="submission" date="2025-09" db="UniProtKB">
        <authorList>
            <consortium name="Ensembl"/>
        </authorList>
    </citation>
    <scope>IDENTIFICATION</scope>
</reference>
<dbReference type="PANTHER" id="PTHR22692">
    <property type="entry name" value="MYOSIN VII, XV"/>
    <property type="match status" value="1"/>
</dbReference>
<sequence>MTEMDFGEAATYLRKSEKERLEAQNRPFDTRTEVFVDDAKEVYVKGKLKSKEGGKATVETKGGTTVTVNEDQVYPMNPPKFDKIEDMAMLTHLNEASVLFNLKERYAAWMIYTYSGLFCVTVNPYKWLPVYNTEVVNGYRGKKRQEAPPHIFSISDNAYQFMLTGMWIIVFIHSFIHSWASPGC</sequence>
<keyword evidence="4" id="KW-0112">Calmodulin-binding</keyword>